<dbReference type="OrthoDB" id="10248617at2759"/>
<dbReference type="GO" id="GO:0032549">
    <property type="term" value="F:ribonucleoside binding"/>
    <property type="evidence" value="ECO:0007669"/>
    <property type="project" value="InterPro"/>
</dbReference>
<feature type="domain" description="DNA-directed RNA polymerase subunit 2 hybrid-binding" evidence="9">
    <location>
        <begin position="327"/>
        <end position="487"/>
    </location>
</feature>
<reference evidence="12 13" key="2">
    <citation type="submission" date="2018-11" db="EMBL/GenBank/DDBJ databases">
        <authorList>
            <consortium name="Pathogen Informatics"/>
        </authorList>
    </citation>
    <scope>NUCLEOTIDE SEQUENCE [LARGE SCALE GENOMIC DNA]</scope>
</reference>
<dbReference type="GO" id="GO:0000428">
    <property type="term" value="C:DNA-directed RNA polymerase complex"/>
    <property type="evidence" value="ECO:0007669"/>
    <property type="project" value="UniProtKB-KW"/>
</dbReference>
<reference evidence="14" key="1">
    <citation type="submission" date="2016-06" db="UniProtKB">
        <authorList>
            <consortium name="WormBaseParasite"/>
        </authorList>
    </citation>
    <scope>IDENTIFICATION</scope>
</reference>
<dbReference type="SUPFAM" id="SSF64484">
    <property type="entry name" value="beta and beta-prime subunits of DNA dependent RNA-polymerase"/>
    <property type="match status" value="1"/>
</dbReference>
<dbReference type="Gene3D" id="3.90.1070.20">
    <property type="match status" value="1"/>
</dbReference>
<evidence type="ECO:0000256" key="6">
    <source>
        <dbReference type="ARBA" id="ARBA00023163"/>
    </source>
</evidence>
<sequence>MLADLVKEKIRNQDDALRCLGGLFRVVLQMPSFHSDVKVGRFLLHSCICIHLFEEKAKFDFLVFAAQKLAALVRGEIVEESPDNPMFQEVATPGHLVLMLIKSSGFVILAERLNYLRFISHFRGIHRGAFYTHMRSTEVRKLRLEAWGFICPVHTPDGTPCGLLNHLASSCCVTYSESTKAVLEVMPLCGAISCSMATVANAFSGRDSYHVIVDGHVAGVIDYVGARKLESLLRADKLKLHSGVRKFVELAFIERTAYKGFYPAFYVFTDAGRMMRPVRNLCFDSPNNVEYIGTLEQAFMNICIYPSEIEPETTHQEISPSSMLSYVANLIPYPDHNQSPRNVYQCQMSKQTVGVPVHTIRSRTDGKLYMLQAPQMPLVKPSAYDRYNINEYPLGTNAIVAVISYTGYDMEDAMIINKASFERGFAHACIYKTERIQLNSGNSGFGKEKNFIFHRDPSMPELSNFLDCDGLPYIGRLCIEKEPFYCVLDLNSGMYNVKNYTGNEEMFVDC</sequence>
<dbReference type="InterPro" id="IPR037034">
    <property type="entry name" value="RNA_pol_Rpb2_2_sf"/>
</dbReference>
<dbReference type="GO" id="GO:0003677">
    <property type="term" value="F:DNA binding"/>
    <property type="evidence" value="ECO:0007669"/>
    <property type="project" value="InterPro"/>
</dbReference>
<comment type="similarity">
    <text evidence="1 8">Belongs to the RNA polymerase beta chain family.</text>
</comment>
<evidence type="ECO:0000313" key="14">
    <source>
        <dbReference type="WBParaSite" id="SBAD_0001045301-mRNA-1"/>
    </source>
</evidence>
<dbReference type="InterPro" id="IPR037033">
    <property type="entry name" value="DNA-dir_RNAP_su2_hyb_sf"/>
</dbReference>
<dbReference type="Gene3D" id="2.40.270.10">
    <property type="entry name" value="DNA-directed RNA polymerase, subunit 2, domain 6"/>
    <property type="match status" value="1"/>
</dbReference>
<dbReference type="InterPro" id="IPR009674">
    <property type="entry name" value="Rpa2_dom_4"/>
</dbReference>
<evidence type="ECO:0000256" key="7">
    <source>
        <dbReference type="ARBA" id="ARBA00047768"/>
    </source>
</evidence>
<proteinExistence type="inferred from homology"/>
<dbReference type="Pfam" id="PF06883">
    <property type="entry name" value="RNA_pol_Rpa2_4"/>
    <property type="match status" value="1"/>
</dbReference>
<dbReference type="Proteomes" id="UP000270296">
    <property type="component" value="Unassembled WGS sequence"/>
</dbReference>
<dbReference type="InterPro" id="IPR007120">
    <property type="entry name" value="DNA-dir_RNAP_su2_dom"/>
</dbReference>
<dbReference type="EC" id="2.7.7.6" evidence="2"/>
<feature type="domain" description="RNA polymerase Rpb2" evidence="10">
    <location>
        <begin position="109"/>
        <end position="173"/>
    </location>
</feature>
<dbReference type="FunFam" id="2.40.270.10:FF:000006">
    <property type="entry name" value="DNA-directed RNA polymerase subunit beta"/>
    <property type="match status" value="1"/>
</dbReference>
<evidence type="ECO:0000313" key="12">
    <source>
        <dbReference type="EMBL" id="VDP28873.1"/>
    </source>
</evidence>
<dbReference type="Gene3D" id="2.40.50.150">
    <property type="match status" value="1"/>
</dbReference>
<dbReference type="InterPro" id="IPR015712">
    <property type="entry name" value="DNA-dir_RNA_pol_su2"/>
</dbReference>
<evidence type="ECO:0000256" key="8">
    <source>
        <dbReference type="RuleBase" id="RU000434"/>
    </source>
</evidence>
<evidence type="ECO:0000256" key="2">
    <source>
        <dbReference type="ARBA" id="ARBA00012418"/>
    </source>
</evidence>
<accession>A0A183J2J5</accession>
<evidence type="ECO:0000313" key="13">
    <source>
        <dbReference type="Proteomes" id="UP000270296"/>
    </source>
</evidence>
<evidence type="ECO:0000256" key="5">
    <source>
        <dbReference type="ARBA" id="ARBA00022695"/>
    </source>
</evidence>
<dbReference type="Pfam" id="PF00562">
    <property type="entry name" value="RNA_pol_Rpb2_6"/>
    <property type="match status" value="1"/>
</dbReference>
<evidence type="ECO:0000256" key="4">
    <source>
        <dbReference type="ARBA" id="ARBA00022679"/>
    </source>
</evidence>
<evidence type="ECO:0000259" key="9">
    <source>
        <dbReference type="Pfam" id="PF00562"/>
    </source>
</evidence>
<dbReference type="PANTHER" id="PTHR20856">
    <property type="entry name" value="DNA-DIRECTED RNA POLYMERASE I SUBUNIT 2"/>
    <property type="match status" value="1"/>
</dbReference>
<keyword evidence="13" id="KW-1185">Reference proteome</keyword>
<keyword evidence="3" id="KW-0240">DNA-directed RNA polymerase</keyword>
<feature type="domain" description="DNA-directed RNA polymerase I subunit RPA2" evidence="11">
    <location>
        <begin position="221"/>
        <end position="276"/>
    </location>
</feature>
<protein>
    <recommendedName>
        <fullName evidence="2">DNA-directed RNA polymerase</fullName>
        <ecNumber evidence="2">2.7.7.6</ecNumber>
    </recommendedName>
</protein>
<keyword evidence="5" id="KW-0548">Nucleotidyltransferase</keyword>
<dbReference type="GO" id="GO:0003899">
    <property type="term" value="F:DNA-directed RNA polymerase activity"/>
    <property type="evidence" value="ECO:0007669"/>
    <property type="project" value="UniProtKB-EC"/>
</dbReference>
<name>A0A183J2J5_9BILA</name>
<organism evidence="14">
    <name type="scientific">Soboliphyme baturini</name>
    <dbReference type="NCBI Taxonomy" id="241478"/>
    <lineage>
        <taxon>Eukaryota</taxon>
        <taxon>Metazoa</taxon>
        <taxon>Ecdysozoa</taxon>
        <taxon>Nematoda</taxon>
        <taxon>Enoplea</taxon>
        <taxon>Dorylaimia</taxon>
        <taxon>Dioctophymatida</taxon>
        <taxon>Dioctophymatoidea</taxon>
        <taxon>Soboliphymatidae</taxon>
        <taxon>Soboliphyme</taxon>
    </lineage>
</organism>
<keyword evidence="6" id="KW-0804">Transcription</keyword>
<evidence type="ECO:0000256" key="3">
    <source>
        <dbReference type="ARBA" id="ARBA00022478"/>
    </source>
</evidence>
<dbReference type="InterPro" id="IPR007645">
    <property type="entry name" value="RNA_pol_Rpb2_3"/>
</dbReference>
<dbReference type="GO" id="GO:0005634">
    <property type="term" value="C:nucleus"/>
    <property type="evidence" value="ECO:0007669"/>
    <property type="project" value="InterPro"/>
</dbReference>
<dbReference type="AlphaFoldDB" id="A0A183J2J5"/>
<evidence type="ECO:0000259" key="10">
    <source>
        <dbReference type="Pfam" id="PF04565"/>
    </source>
</evidence>
<dbReference type="GO" id="GO:0006351">
    <property type="term" value="P:DNA-templated transcription"/>
    <property type="evidence" value="ECO:0007669"/>
    <property type="project" value="InterPro"/>
</dbReference>
<evidence type="ECO:0000256" key="1">
    <source>
        <dbReference type="ARBA" id="ARBA00006835"/>
    </source>
</evidence>
<dbReference type="InterPro" id="IPR014724">
    <property type="entry name" value="RNA_pol_RPB2_OB-fold"/>
</dbReference>
<gene>
    <name evidence="12" type="ORF">SBAD_LOCUS10093</name>
</gene>
<dbReference type="Gene3D" id="3.90.1110.10">
    <property type="entry name" value="RNA polymerase Rpb2, domain 2"/>
    <property type="match status" value="1"/>
</dbReference>
<evidence type="ECO:0000259" key="11">
    <source>
        <dbReference type="Pfam" id="PF06883"/>
    </source>
</evidence>
<dbReference type="WBParaSite" id="SBAD_0001045301-mRNA-1">
    <property type="protein sequence ID" value="SBAD_0001045301-mRNA-1"/>
    <property type="gene ID" value="SBAD_0001045301"/>
</dbReference>
<comment type="catalytic activity">
    <reaction evidence="7">
        <text>RNA(n) + a ribonucleoside 5'-triphosphate = RNA(n+1) + diphosphate</text>
        <dbReference type="Rhea" id="RHEA:21248"/>
        <dbReference type="Rhea" id="RHEA-COMP:14527"/>
        <dbReference type="Rhea" id="RHEA-COMP:17342"/>
        <dbReference type="ChEBI" id="CHEBI:33019"/>
        <dbReference type="ChEBI" id="CHEBI:61557"/>
        <dbReference type="ChEBI" id="CHEBI:140395"/>
        <dbReference type="EC" id="2.7.7.6"/>
    </reaction>
    <physiologicalReaction direction="left-to-right" evidence="7">
        <dbReference type="Rhea" id="RHEA:21249"/>
    </physiologicalReaction>
</comment>
<dbReference type="EMBL" id="UZAM01013597">
    <property type="protein sequence ID" value="VDP28873.1"/>
    <property type="molecule type" value="Genomic_DNA"/>
</dbReference>
<keyword evidence="4" id="KW-0808">Transferase</keyword>
<dbReference type="Pfam" id="PF04565">
    <property type="entry name" value="RNA_pol_Rpb2_3"/>
    <property type="match status" value="1"/>
</dbReference>